<dbReference type="HOGENOM" id="CLU_024979_1_1_6"/>
<dbReference type="GO" id="GO:0003723">
    <property type="term" value="F:RNA binding"/>
    <property type="evidence" value="ECO:0007669"/>
    <property type="project" value="UniProtKB-KW"/>
</dbReference>
<dbReference type="InterPro" id="IPR018496">
    <property type="entry name" value="PsdUridine_synth_RsuA/RluB_CS"/>
</dbReference>
<dbReference type="SMART" id="SM00363">
    <property type="entry name" value="S4"/>
    <property type="match status" value="1"/>
</dbReference>
<reference evidence="12" key="1">
    <citation type="submission" date="2006-08" db="EMBL/GenBank/DDBJ databases">
        <title>Complete sequence of Alkalilimnicola ehrilichei MLHE-1.</title>
        <authorList>
            <person name="Copeland A."/>
            <person name="Lucas S."/>
            <person name="Lapidus A."/>
            <person name="Barry K."/>
            <person name="Detter J.C."/>
            <person name="Glavina del Rio T."/>
            <person name="Hammon N."/>
            <person name="Israni S."/>
            <person name="Dalin E."/>
            <person name="Tice H."/>
            <person name="Pitluck S."/>
            <person name="Sims D."/>
            <person name="Brettin T."/>
            <person name="Bruce D."/>
            <person name="Han C."/>
            <person name="Tapia R."/>
            <person name="Gilna P."/>
            <person name="Schmutz J."/>
            <person name="Larimer F."/>
            <person name="Land M."/>
            <person name="Hauser L."/>
            <person name="Kyrpides N."/>
            <person name="Mikhailova N."/>
            <person name="Oremland R.S."/>
            <person name="Hoeft S.E."/>
            <person name="Switzer-Blum J."/>
            <person name="Kulp T."/>
            <person name="King G."/>
            <person name="Tabita R."/>
            <person name="Witte B."/>
            <person name="Santini J.M."/>
            <person name="Basu P."/>
            <person name="Hollibaugh J.T."/>
            <person name="Xie G."/>
            <person name="Stolz J.F."/>
            <person name="Richardson P."/>
        </authorList>
    </citation>
    <scope>NUCLEOTIDE SEQUENCE [LARGE SCALE GENOMIC DNA]</scope>
    <source>
        <strain evidence="12">ATCC BAA-1101 / DSM 17681 / MLHE-1</strain>
    </source>
</reference>
<dbReference type="KEGG" id="aeh:Mlg_1089"/>
<dbReference type="Pfam" id="PF00849">
    <property type="entry name" value="PseudoU_synth_2"/>
    <property type="match status" value="1"/>
</dbReference>
<evidence type="ECO:0000256" key="2">
    <source>
        <dbReference type="ARBA" id="ARBA00022552"/>
    </source>
</evidence>
<dbReference type="Gene3D" id="3.30.70.580">
    <property type="entry name" value="Pseudouridine synthase I, catalytic domain, N-terminal subdomain"/>
    <property type="match status" value="1"/>
</dbReference>
<feature type="domain" description="RNA-binding S4" evidence="10">
    <location>
        <begin position="15"/>
        <end position="73"/>
    </location>
</feature>
<dbReference type="PROSITE" id="PS01149">
    <property type="entry name" value="PSI_RSU"/>
    <property type="match status" value="1"/>
</dbReference>
<dbReference type="CDD" id="cd02556">
    <property type="entry name" value="PseudoU_synth_RluB"/>
    <property type="match status" value="1"/>
</dbReference>
<dbReference type="PANTHER" id="PTHR47683:SF3">
    <property type="entry name" value="RIBOSOMAL LARGE SUBUNIT PSEUDOURIDINE SYNTHASE B"/>
    <property type="match status" value="1"/>
</dbReference>
<dbReference type="AlphaFoldDB" id="Q0A9P6"/>
<dbReference type="Gene3D" id="3.30.70.1560">
    <property type="entry name" value="Alpha-L RNA-binding motif"/>
    <property type="match status" value="1"/>
</dbReference>
<dbReference type="GO" id="GO:0160139">
    <property type="term" value="F:23S rRNA pseudouridine(2605) synthase activity"/>
    <property type="evidence" value="ECO:0007669"/>
    <property type="project" value="UniProtKB-EC"/>
</dbReference>
<dbReference type="InterPro" id="IPR020094">
    <property type="entry name" value="TruA/RsuA/RluB/E/F_N"/>
</dbReference>
<comment type="similarity">
    <text evidence="1 8">Belongs to the pseudouridine synthase RsuA family.</text>
</comment>
<dbReference type="NCBIfam" id="TIGR00093">
    <property type="entry name" value="pseudouridine synthase"/>
    <property type="match status" value="1"/>
</dbReference>
<dbReference type="CDD" id="cd00165">
    <property type="entry name" value="S4"/>
    <property type="match status" value="1"/>
</dbReference>
<dbReference type="SUPFAM" id="SSF55174">
    <property type="entry name" value="Alpha-L RNA-binding motif"/>
    <property type="match status" value="1"/>
</dbReference>
<keyword evidence="2" id="KW-0698">rRNA processing</keyword>
<dbReference type="PANTHER" id="PTHR47683">
    <property type="entry name" value="PSEUDOURIDINE SYNTHASE FAMILY PROTEIN-RELATED"/>
    <property type="match status" value="1"/>
</dbReference>
<dbReference type="InterPro" id="IPR042092">
    <property type="entry name" value="PsdUridine_s_RsuA/RluB/E/F_cat"/>
</dbReference>
<dbReference type="InterPro" id="IPR002942">
    <property type="entry name" value="S4_RNA-bd"/>
</dbReference>
<dbReference type="EC" id="5.4.99.-" evidence="8"/>
<feature type="region of interest" description="Disordered" evidence="9">
    <location>
        <begin position="261"/>
        <end position="290"/>
    </location>
</feature>
<dbReference type="InterPro" id="IPR050343">
    <property type="entry name" value="RsuA_PseudoU_synthase"/>
</dbReference>
<evidence type="ECO:0000256" key="4">
    <source>
        <dbReference type="ARBA" id="ARBA00023235"/>
    </source>
</evidence>
<dbReference type="FunFam" id="3.10.290.10:FF:000003">
    <property type="entry name" value="Pseudouridine synthase"/>
    <property type="match status" value="1"/>
</dbReference>
<comment type="catalytic activity">
    <reaction evidence="5">
        <text>uridine(2605) in 23S rRNA = pseudouridine(2605) in 23S rRNA</text>
        <dbReference type="Rhea" id="RHEA:42520"/>
        <dbReference type="Rhea" id="RHEA-COMP:10095"/>
        <dbReference type="Rhea" id="RHEA-COMP:10096"/>
        <dbReference type="ChEBI" id="CHEBI:65314"/>
        <dbReference type="ChEBI" id="CHEBI:65315"/>
        <dbReference type="EC" id="5.4.99.22"/>
    </reaction>
</comment>
<comment type="function">
    <text evidence="6">Responsible for synthesis of pseudouridine from uracil-2605 in 23S ribosomal RNA.</text>
</comment>
<accession>Q0A9P6</accession>
<evidence type="ECO:0000256" key="1">
    <source>
        <dbReference type="ARBA" id="ARBA00008348"/>
    </source>
</evidence>
<evidence type="ECO:0000256" key="8">
    <source>
        <dbReference type="RuleBase" id="RU003887"/>
    </source>
</evidence>
<dbReference type="FunFam" id="3.30.70.580:FF:000009">
    <property type="entry name" value="Pseudouridine synthase"/>
    <property type="match status" value="1"/>
</dbReference>
<dbReference type="InterPro" id="IPR000748">
    <property type="entry name" value="PsdUridine_synth_RsuA/RluB/E/F"/>
</dbReference>
<name>Q0A9P6_ALKEH</name>
<dbReference type="Pfam" id="PF01479">
    <property type="entry name" value="S4"/>
    <property type="match status" value="1"/>
</dbReference>
<feature type="compositionally biased region" description="Basic residues" evidence="9">
    <location>
        <begin position="274"/>
        <end position="290"/>
    </location>
</feature>
<feature type="compositionally biased region" description="Basic and acidic residues" evidence="9">
    <location>
        <begin position="262"/>
        <end position="273"/>
    </location>
</feature>
<dbReference type="Gene3D" id="3.10.290.10">
    <property type="entry name" value="RNA-binding S4 domain"/>
    <property type="match status" value="1"/>
</dbReference>
<dbReference type="eggNOG" id="COG1187">
    <property type="taxonomic scope" value="Bacteria"/>
</dbReference>
<dbReference type="InterPro" id="IPR020103">
    <property type="entry name" value="PsdUridine_synth_cat_dom_sf"/>
</dbReference>
<dbReference type="SUPFAM" id="SSF55120">
    <property type="entry name" value="Pseudouridine synthase"/>
    <property type="match status" value="1"/>
</dbReference>
<evidence type="ECO:0000256" key="5">
    <source>
        <dbReference type="ARBA" id="ARBA00036944"/>
    </source>
</evidence>
<dbReference type="EMBL" id="CP000453">
    <property type="protein sequence ID" value="ABI56441.1"/>
    <property type="molecule type" value="Genomic_DNA"/>
</dbReference>
<gene>
    <name evidence="11" type="ordered locus">Mlg_1089</name>
</gene>
<keyword evidence="4 8" id="KW-0413">Isomerase</keyword>
<evidence type="ECO:0000313" key="11">
    <source>
        <dbReference type="EMBL" id="ABI56441.1"/>
    </source>
</evidence>
<evidence type="ECO:0000256" key="7">
    <source>
        <dbReference type="PROSITE-ProRule" id="PRU00182"/>
    </source>
</evidence>
<evidence type="ECO:0000256" key="9">
    <source>
        <dbReference type="SAM" id="MobiDB-lite"/>
    </source>
</evidence>
<protein>
    <recommendedName>
        <fullName evidence="8">Pseudouridine synthase</fullName>
        <ecNumber evidence="8">5.4.99.-</ecNumber>
    </recommendedName>
</protein>
<keyword evidence="12" id="KW-1185">Reference proteome</keyword>
<evidence type="ECO:0000259" key="10">
    <source>
        <dbReference type="SMART" id="SM00363"/>
    </source>
</evidence>
<keyword evidence="3 7" id="KW-0694">RNA-binding</keyword>
<dbReference type="NCBIfam" id="NF007976">
    <property type="entry name" value="PRK10700.1"/>
    <property type="match status" value="1"/>
</dbReference>
<proteinExistence type="inferred from homology"/>
<evidence type="ECO:0000313" key="12">
    <source>
        <dbReference type="Proteomes" id="UP000001962"/>
    </source>
</evidence>
<organism evidence="11 12">
    <name type="scientific">Alkalilimnicola ehrlichii (strain ATCC BAA-1101 / DSM 17681 / MLHE-1)</name>
    <dbReference type="NCBI Taxonomy" id="187272"/>
    <lineage>
        <taxon>Bacteria</taxon>
        <taxon>Pseudomonadati</taxon>
        <taxon>Pseudomonadota</taxon>
        <taxon>Gammaproteobacteria</taxon>
        <taxon>Chromatiales</taxon>
        <taxon>Ectothiorhodospiraceae</taxon>
        <taxon>Alkalilimnicola</taxon>
    </lineage>
</organism>
<evidence type="ECO:0000256" key="3">
    <source>
        <dbReference type="ARBA" id="ARBA00022884"/>
    </source>
</evidence>
<dbReference type="InterPro" id="IPR006145">
    <property type="entry name" value="PsdUridine_synth_RsuA/RluA"/>
</dbReference>
<dbReference type="Proteomes" id="UP000001962">
    <property type="component" value="Chromosome"/>
</dbReference>
<dbReference type="GO" id="GO:0000455">
    <property type="term" value="P:enzyme-directed rRNA pseudouridine synthesis"/>
    <property type="evidence" value="ECO:0007669"/>
    <property type="project" value="UniProtKB-ARBA"/>
</dbReference>
<dbReference type="InterPro" id="IPR036986">
    <property type="entry name" value="S4_RNA-bd_sf"/>
</dbReference>
<dbReference type="FunFam" id="3.30.70.1560:FF:000001">
    <property type="entry name" value="Pseudouridine synthase"/>
    <property type="match status" value="1"/>
</dbReference>
<dbReference type="GO" id="GO:0005829">
    <property type="term" value="C:cytosol"/>
    <property type="evidence" value="ECO:0007669"/>
    <property type="project" value="UniProtKB-ARBA"/>
</dbReference>
<dbReference type="PROSITE" id="PS50889">
    <property type="entry name" value="S4"/>
    <property type="match status" value="1"/>
</dbReference>
<sequence>MPGDNTAMSEQANTEKLQKVLARAGVGSRRQMEAWIAEGRVKVNGHVAQLGDRVTAEDRLQVDGRPVARRKLQPERRVLLYYKPEGQVCTRDDPEGRPTVFENLPEADGRWVVVGRLDLNSQGLLLFTTDGELANRLMHPSSGIEREYAVRVYGEVTPEILRRLQQGVTLDDGEAAFTRITPVVDYRALGYEAPPGNEWYQVTLREGRNREVRRLWESQGLKVSRLIRVRYGPVSLPRGLRRGEHRPLREGQVAALCQAVGLEHETQKDNDKRKAPRHKGRRGRRPTRRR</sequence>
<evidence type="ECO:0000256" key="6">
    <source>
        <dbReference type="ARBA" id="ARBA00037383"/>
    </source>
</evidence>